<keyword evidence="1" id="KW-0723">Serine/threonine-protein kinase</keyword>
<dbReference type="GO" id="GO:0005524">
    <property type="term" value="F:ATP binding"/>
    <property type="evidence" value="ECO:0007669"/>
    <property type="project" value="UniProtKB-KW"/>
</dbReference>
<comment type="caution">
    <text evidence="3">The sequence shown here is derived from an EMBL/GenBank/DDBJ whole genome shotgun (WGS) entry which is preliminary data.</text>
</comment>
<dbReference type="EC" id="2.7.13.3" evidence="3"/>
<gene>
    <name evidence="3" type="ORF">QS748_00615</name>
</gene>
<dbReference type="GO" id="GO:0004673">
    <property type="term" value="F:protein histidine kinase activity"/>
    <property type="evidence" value="ECO:0007669"/>
    <property type="project" value="UniProtKB-EC"/>
</dbReference>
<dbReference type="Pfam" id="PF13581">
    <property type="entry name" value="HATPase_c_2"/>
    <property type="match status" value="1"/>
</dbReference>
<keyword evidence="3" id="KW-0547">Nucleotide-binding</keyword>
<dbReference type="PANTHER" id="PTHR35526">
    <property type="entry name" value="ANTI-SIGMA-F FACTOR RSBW-RELATED"/>
    <property type="match status" value="1"/>
</dbReference>
<keyword evidence="3" id="KW-0808">Transferase</keyword>
<organism evidence="3 4">
    <name type="scientific">Candidatus Endonucleibacter bathymodioli</name>
    <dbReference type="NCBI Taxonomy" id="539814"/>
    <lineage>
        <taxon>Bacteria</taxon>
        <taxon>Pseudomonadati</taxon>
        <taxon>Pseudomonadota</taxon>
        <taxon>Gammaproteobacteria</taxon>
        <taxon>Oceanospirillales</taxon>
        <taxon>Endozoicomonadaceae</taxon>
        <taxon>Candidatus Endonucleibacter</taxon>
    </lineage>
</organism>
<evidence type="ECO:0000313" key="4">
    <source>
        <dbReference type="Proteomes" id="UP001178148"/>
    </source>
</evidence>
<dbReference type="InterPro" id="IPR003594">
    <property type="entry name" value="HATPase_dom"/>
</dbReference>
<dbReference type="PANTHER" id="PTHR35526:SF3">
    <property type="entry name" value="ANTI-SIGMA-F FACTOR RSBW"/>
    <property type="match status" value="1"/>
</dbReference>
<keyword evidence="1" id="KW-0418">Kinase</keyword>
<sequence length="153" mass="16918">MELEKQDSSQSQQLKIEVDSTLSNTVMAAVAVRGVCEWARLALDVVNHIELCLVEALNNTIEHAYNDEPGNTVEIIIKKSQSVISLTVSDWGSVMPDDKLSVPVSETEVAGEMESVDNLKASGRGLFIIRSLMSNVQYYSKNGKNSFYMEMTI</sequence>
<name>A0AA90SLH3_9GAMM</name>
<dbReference type="InterPro" id="IPR036890">
    <property type="entry name" value="HATPase_C_sf"/>
</dbReference>
<dbReference type="InterPro" id="IPR050267">
    <property type="entry name" value="Anti-sigma-factor_SerPK"/>
</dbReference>
<dbReference type="SUPFAM" id="SSF55874">
    <property type="entry name" value="ATPase domain of HSP90 chaperone/DNA topoisomerase II/histidine kinase"/>
    <property type="match status" value="1"/>
</dbReference>
<evidence type="ECO:0000313" key="3">
    <source>
        <dbReference type="EMBL" id="MDP0587776.1"/>
    </source>
</evidence>
<evidence type="ECO:0000259" key="2">
    <source>
        <dbReference type="Pfam" id="PF13581"/>
    </source>
</evidence>
<dbReference type="Proteomes" id="UP001178148">
    <property type="component" value="Unassembled WGS sequence"/>
</dbReference>
<keyword evidence="3" id="KW-0067">ATP-binding</keyword>
<evidence type="ECO:0000256" key="1">
    <source>
        <dbReference type="ARBA" id="ARBA00022527"/>
    </source>
</evidence>
<proteinExistence type="predicted"/>
<accession>A0AA90SLH3</accession>
<dbReference type="Gene3D" id="3.30.565.10">
    <property type="entry name" value="Histidine kinase-like ATPase, C-terminal domain"/>
    <property type="match status" value="1"/>
</dbReference>
<dbReference type="CDD" id="cd16936">
    <property type="entry name" value="HATPase_RsbW-like"/>
    <property type="match status" value="1"/>
</dbReference>
<feature type="domain" description="Histidine kinase/HSP90-like ATPase" evidence="2">
    <location>
        <begin position="28"/>
        <end position="149"/>
    </location>
</feature>
<protein>
    <submittedName>
        <fullName evidence="3">ATP-binding protein</fullName>
        <ecNumber evidence="3">2.7.13.3</ecNumber>
    </submittedName>
</protein>
<dbReference type="GO" id="GO:0004674">
    <property type="term" value="F:protein serine/threonine kinase activity"/>
    <property type="evidence" value="ECO:0007669"/>
    <property type="project" value="UniProtKB-KW"/>
</dbReference>
<dbReference type="EMBL" id="JASXSV010000001">
    <property type="protein sequence ID" value="MDP0587776.1"/>
    <property type="molecule type" value="Genomic_DNA"/>
</dbReference>
<reference evidence="3 4" key="1">
    <citation type="journal article" date="2023" name="bioRxiv">
        <title>An intranuclear bacterial parasite of deep-sea mussels expresses apoptosis inhibitors acquired from its host.</title>
        <authorList>
            <person name="Gonzalez Porras M.A."/>
            <person name="Assie A."/>
            <person name="Tietjen M."/>
            <person name="Violette M."/>
            <person name="Kleiner M."/>
            <person name="Gruber-Vodicka H."/>
            <person name="Dubilier N."/>
            <person name="Leisch N."/>
        </authorList>
    </citation>
    <scope>NUCLEOTIDE SEQUENCE [LARGE SCALE GENOMIC DNA]</scope>
    <source>
        <strain evidence="3">IAP13</strain>
    </source>
</reference>
<keyword evidence="4" id="KW-1185">Reference proteome</keyword>
<dbReference type="AlphaFoldDB" id="A0AA90SLH3"/>